<name>A0A6G6Y5K8_9SPHN</name>
<proteinExistence type="predicted"/>
<gene>
    <name evidence="2" type="ORF">G5C33_10285</name>
</gene>
<dbReference type="RefSeq" id="WP_165327134.1">
    <property type="nucleotide sequence ID" value="NZ_CP049109.1"/>
</dbReference>
<dbReference type="AlphaFoldDB" id="A0A6G6Y5K8"/>
<reference evidence="2 3" key="1">
    <citation type="submission" date="2020-02" db="EMBL/GenBank/DDBJ databases">
        <authorList>
            <person name="Zheng R.K."/>
            <person name="Sun C.M."/>
        </authorList>
    </citation>
    <scope>NUCLEOTIDE SEQUENCE [LARGE SCALE GENOMIC DNA]</scope>
    <source>
        <strain evidence="3">zrk23</strain>
    </source>
</reference>
<evidence type="ECO:0000256" key="1">
    <source>
        <dbReference type="SAM" id="MobiDB-lite"/>
    </source>
</evidence>
<feature type="compositionally biased region" description="Basic and acidic residues" evidence="1">
    <location>
        <begin position="29"/>
        <end position="40"/>
    </location>
</feature>
<keyword evidence="3" id="KW-1185">Reference proteome</keyword>
<feature type="region of interest" description="Disordered" evidence="1">
    <location>
        <begin position="1"/>
        <end position="44"/>
    </location>
</feature>
<sequence length="275" mass="30570">MTGRASSTPHGARPIGAFSSLLTGSTPGRESRARFARGDSPRSGQPVWRNSYYVGQIEERIWRPINGGTKRGGKRWTAAMLKAARSFERRTRAERQQVEPGTRNGKLGEIGIAVLEYLYQTVDYSTGRLEPAIRTIAEAIGHSYAAVHAALKRLREHRFLSWTRRSEPIEDPQPGGPLVRQASNAYALLCPPAMKNWLSRLLGKAPTPECERDRRARENAAFELMLAEMTQVERHDVTWTGDAFLGETLRSLAAAVDAREKQERESSGNDETGGL</sequence>
<organism evidence="2 3">
    <name type="scientific">Stakelama tenebrarum</name>
    <dbReference type="NCBI Taxonomy" id="2711215"/>
    <lineage>
        <taxon>Bacteria</taxon>
        <taxon>Pseudomonadati</taxon>
        <taxon>Pseudomonadota</taxon>
        <taxon>Alphaproteobacteria</taxon>
        <taxon>Sphingomonadales</taxon>
        <taxon>Sphingomonadaceae</taxon>
        <taxon>Stakelama</taxon>
    </lineage>
</organism>
<feature type="compositionally biased region" description="Basic and acidic residues" evidence="1">
    <location>
        <begin position="257"/>
        <end position="267"/>
    </location>
</feature>
<feature type="region of interest" description="Disordered" evidence="1">
    <location>
        <begin position="256"/>
        <end position="275"/>
    </location>
</feature>
<dbReference type="EMBL" id="CP049109">
    <property type="protein sequence ID" value="QIG80131.1"/>
    <property type="molecule type" value="Genomic_DNA"/>
</dbReference>
<protein>
    <submittedName>
        <fullName evidence="2">Helix-turn-helix domain-containing protein</fullName>
    </submittedName>
</protein>
<evidence type="ECO:0000313" key="3">
    <source>
        <dbReference type="Proteomes" id="UP000501568"/>
    </source>
</evidence>
<evidence type="ECO:0000313" key="2">
    <source>
        <dbReference type="EMBL" id="QIG80131.1"/>
    </source>
</evidence>
<dbReference type="KEGG" id="spzr:G5C33_10285"/>
<dbReference type="Proteomes" id="UP000501568">
    <property type="component" value="Chromosome"/>
</dbReference>
<accession>A0A6G6Y5K8</accession>